<accession>A0AAD6HHI8</accession>
<feature type="region of interest" description="Disordered" evidence="1">
    <location>
        <begin position="396"/>
        <end position="443"/>
    </location>
</feature>
<proteinExistence type="predicted"/>
<feature type="region of interest" description="Disordered" evidence="1">
    <location>
        <begin position="281"/>
        <end position="300"/>
    </location>
</feature>
<feature type="compositionally biased region" description="Low complexity" evidence="1">
    <location>
        <begin position="341"/>
        <end position="350"/>
    </location>
</feature>
<protein>
    <submittedName>
        <fullName evidence="2">Uncharacterized protein</fullName>
    </submittedName>
</protein>
<feature type="region of interest" description="Disordered" evidence="1">
    <location>
        <begin position="324"/>
        <end position="356"/>
    </location>
</feature>
<comment type="caution">
    <text evidence="2">The sequence shown here is derived from an EMBL/GenBank/DDBJ whole genome shotgun (WGS) entry which is preliminary data.</text>
</comment>
<gene>
    <name evidence="2" type="ORF">N7493_008373</name>
</gene>
<reference evidence="2" key="1">
    <citation type="journal article" date="2023" name="IMA Fungus">
        <title>Comparative genomic study of the Penicillium genus elucidates a diverse pangenome and 15 lateral gene transfer events.</title>
        <authorList>
            <person name="Petersen C."/>
            <person name="Sorensen T."/>
            <person name="Nielsen M.R."/>
            <person name="Sondergaard T.E."/>
            <person name="Sorensen J.L."/>
            <person name="Fitzpatrick D.A."/>
            <person name="Frisvad J.C."/>
            <person name="Nielsen K.L."/>
        </authorList>
    </citation>
    <scope>NUCLEOTIDE SEQUENCE</scope>
    <source>
        <strain evidence="2">IBT 17514</strain>
    </source>
</reference>
<feature type="compositionally biased region" description="Low complexity" evidence="1">
    <location>
        <begin position="289"/>
        <end position="300"/>
    </location>
</feature>
<evidence type="ECO:0000313" key="3">
    <source>
        <dbReference type="Proteomes" id="UP001215712"/>
    </source>
</evidence>
<feature type="region of interest" description="Disordered" evidence="1">
    <location>
        <begin position="22"/>
        <end position="98"/>
    </location>
</feature>
<feature type="region of interest" description="Disordered" evidence="1">
    <location>
        <begin position="742"/>
        <end position="778"/>
    </location>
</feature>
<sequence length="833" mass="91926">MRRSRPVGEPDSIDPELAKIHAAAAASRAMRSSGRSSTDSRNSYDRLGGPANVAIPRRRPNSSLQTTDDSCSGVTMPVVPPTTPLQIPESNDTSQSHFRENSAALPPIEEFKGLDGRDCSAPSSYRRLHKARSMFSTRQRLSQLGNGTPHIPHGNSPGPDFSPEFVLPRTLRNSKSFAHSPRAIRHVESQDAIQLARSQFFGREWCLSRTFSASIKQGLRRVFGWSKSSGRPSEPRVESSPECLNESAPMPDSININAMTDGIEDLCDSAASSPLRVIQASPSRASVCTSDSRTTSWTTSTVANTVKTRQSGHHQSLSLIEEQEASNPGLPQIPAQDVESRQSSSRKQSSTRNFNPWFNTQDLYTALMQQISRNSAQNPEEEVSLGSVPEHRVVPERASSIRSQRSKRTVRRVPSVESSTSPGSFSTARCGSTSPQKYQRSAGVVRPLRVSNFSRGPASTRLSTEYSHAKSPCSTFIIGSDSDEETGSVIVARPGSKAEPDSPTSIYSRTVSGDTPTRGSRCMLSVLDAGEPGTATIFASERTAWSSPGHRGESRASRYSVQPSADWQQWMSSQIERIEQTSPPRQHIREEAQYQDDDEAFTNVLRHAPAQVPDPVLTNPASRSDVPEDVVKPPVDAQVLPPNNFSRPFSRSSSVRTILSARRIEPEEATKIPAIDLESDVTTNCPQTIPSWTTAQIPDPPLSPMRVRTSNVIRIPESPTPPQRNGLGLLKRTWTQEQYRRYSARRPLNGTANSLRSIRSQRDFQGLNNENTRQEQEHDDMMSEYHKLQDMPATMSSKRMVDMFLDSRRRQMGMEPVESPSRSGSNAIVPAFI</sequence>
<feature type="region of interest" description="Disordered" evidence="1">
    <location>
        <begin position="226"/>
        <end position="252"/>
    </location>
</feature>
<evidence type="ECO:0000313" key="2">
    <source>
        <dbReference type="EMBL" id="KAJ5716462.1"/>
    </source>
</evidence>
<feature type="compositionally biased region" description="Low complexity" evidence="1">
    <location>
        <begin position="22"/>
        <end position="41"/>
    </location>
</feature>
<reference evidence="2" key="2">
    <citation type="submission" date="2023-01" db="EMBL/GenBank/DDBJ databases">
        <authorList>
            <person name="Petersen C."/>
        </authorList>
    </citation>
    <scope>NUCLEOTIDE SEQUENCE</scope>
    <source>
        <strain evidence="2">IBT 17514</strain>
    </source>
</reference>
<feature type="compositionally biased region" description="Polar residues" evidence="1">
    <location>
        <begin position="416"/>
        <end position="439"/>
    </location>
</feature>
<dbReference type="AlphaFoldDB" id="A0AAD6HHI8"/>
<feature type="region of interest" description="Disordered" evidence="1">
    <location>
        <begin position="814"/>
        <end position="833"/>
    </location>
</feature>
<keyword evidence="3" id="KW-1185">Reference proteome</keyword>
<dbReference type="EMBL" id="JAQJAN010000012">
    <property type="protein sequence ID" value="KAJ5716462.1"/>
    <property type="molecule type" value="Genomic_DNA"/>
</dbReference>
<evidence type="ECO:0000256" key="1">
    <source>
        <dbReference type="SAM" id="MobiDB-lite"/>
    </source>
</evidence>
<name>A0AAD6HHI8_9EURO</name>
<feature type="region of interest" description="Disordered" evidence="1">
    <location>
        <begin position="491"/>
        <end position="519"/>
    </location>
</feature>
<organism evidence="2 3">
    <name type="scientific">Penicillium malachiteum</name>
    <dbReference type="NCBI Taxonomy" id="1324776"/>
    <lineage>
        <taxon>Eukaryota</taxon>
        <taxon>Fungi</taxon>
        <taxon>Dikarya</taxon>
        <taxon>Ascomycota</taxon>
        <taxon>Pezizomycotina</taxon>
        <taxon>Eurotiomycetes</taxon>
        <taxon>Eurotiomycetidae</taxon>
        <taxon>Eurotiales</taxon>
        <taxon>Aspergillaceae</taxon>
        <taxon>Penicillium</taxon>
    </lineage>
</organism>
<dbReference type="Proteomes" id="UP001215712">
    <property type="component" value="Unassembled WGS sequence"/>
</dbReference>
<feature type="compositionally biased region" description="Polar residues" evidence="1">
    <location>
        <begin position="61"/>
        <end position="73"/>
    </location>
</feature>
<feature type="compositionally biased region" description="Polar residues" evidence="1">
    <location>
        <begin position="502"/>
        <end position="518"/>
    </location>
</feature>